<evidence type="ECO:0000313" key="2">
    <source>
        <dbReference type="Proteomes" id="UP000321595"/>
    </source>
</evidence>
<organism evidence="1 2">
    <name type="scientific">Microvenator marinus</name>
    <dbReference type="NCBI Taxonomy" id="2600177"/>
    <lineage>
        <taxon>Bacteria</taxon>
        <taxon>Deltaproteobacteria</taxon>
        <taxon>Bradymonadales</taxon>
        <taxon>Microvenatoraceae</taxon>
        <taxon>Microvenator</taxon>
    </lineage>
</organism>
<dbReference type="AlphaFoldDB" id="A0A5B8XRB6"/>
<dbReference type="EMBL" id="CP042467">
    <property type="protein sequence ID" value="QED28482.1"/>
    <property type="molecule type" value="Genomic_DNA"/>
</dbReference>
<dbReference type="OrthoDB" id="4322177at2"/>
<reference evidence="1 2" key="1">
    <citation type="submission" date="2019-08" db="EMBL/GenBank/DDBJ databases">
        <authorList>
            <person name="Liang Q."/>
        </authorList>
    </citation>
    <scope>NUCLEOTIDE SEQUENCE [LARGE SCALE GENOMIC DNA]</scope>
    <source>
        <strain evidence="1 2">V1718</strain>
    </source>
</reference>
<protein>
    <submittedName>
        <fullName evidence="1">Uncharacterized protein</fullName>
    </submittedName>
</protein>
<name>A0A5B8XRB6_9DELT</name>
<gene>
    <name evidence="1" type="ORF">FRD01_14825</name>
</gene>
<keyword evidence="2" id="KW-1185">Reference proteome</keyword>
<sequence length="118" mass="13446">MNHLELMLSEARKLIGAAPTDGQNKMRSAAIVTRQVLEEALVEHMEKKYDKIRQPNFNAILVTLEYLSAEQDKEILRQVAWTWSALSNACHAHAYALEPTAAEVERWIEVVDKFLKLG</sequence>
<dbReference type="RefSeq" id="WP_146960944.1">
    <property type="nucleotide sequence ID" value="NZ_CP042467.1"/>
</dbReference>
<dbReference type="Proteomes" id="UP000321595">
    <property type="component" value="Chromosome"/>
</dbReference>
<accession>A0A5B8XRB6</accession>
<proteinExistence type="predicted"/>
<evidence type="ECO:0000313" key="1">
    <source>
        <dbReference type="EMBL" id="QED28482.1"/>
    </source>
</evidence>
<dbReference type="KEGG" id="bbae:FRD01_14825"/>